<keyword evidence="2" id="KW-0812">Transmembrane</keyword>
<keyword evidence="4" id="KW-1185">Reference proteome</keyword>
<feature type="transmembrane region" description="Helical" evidence="2">
    <location>
        <begin position="190"/>
        <end position="207"/>
    </location>
</feature>
<evidence type="ECO:0008006" key="5">
    <source>
        <dbReference type="Google" id="ProtNLM"/>
    </source>
</evidence>
<dbReference type="OrthoDB" id="5070686at2"/>
<feature type="region of interest" description="Disordered" evidence="1">
    <location>
        <begin position="401"/>
        <end position="445"/>
    </location>
</feature>
<evidence type="ECO:0000256" key="1">
    <source>
        <dbReference type="SAM" id="MobiDB-lite"/>
    </source>
</evidence>
<dbReference type="Proteomes" id="UP000298468">
    <property type="component" value="Unassembled WGS sequence"/>
</dbReference>
<comment type="caution">
    <text evidence="3">The sequence shown here is derived from an EMBL/GenBank/DDBJ whole genome shotgun (WGS) entry which is preliminary data.</text>
</comment>
<protein>
    <recommendedName>
        <fullName evidence="5">O-antigen ligase domain-containing protein</fullName>
    </recommendedName>
</protein>
<feature type="transmembrane region" description="Helical" evidence="2">
    <location>
        <begin position="61"/>
        <end position="83"/>
    </location>
</feature>
<feature type="transmembrane region" description="Helical" evidence="2">
    <location>
        <begin position="161"/>
        <end position="183"/>
    </location>
</feature>
<feature type="transmembrane region" description="Helical" evidence="2">
    <location>
        <begin position="12"/>
        <end position="28"/>
    </location>
</feature>
<feature type="transmembrane region" description="Helical" evidence="2">
    <location>
        <begin position="120"/>
        <end position="141"/>
    </location>
</feature>
<feature type="transmembrane region" description="Helical" evidence="2">
    <location>
        <begin position="239"/>
        <end position="261"/>
    </location>
</feature>
<feature type="transmembrane region" description="Helical" evidence="2">
    <location>
        <begin position="34"/>
        <end position="52"/>
    </location>
</feature>
<name>A0A4R9BYB3_9MICO</name>
<feature type="transmembrane region" description="Helical" evidence="2">
    <location>
        <begin position="89"/>
        <end position="108"/>
    </location>
</feature>
<dbReference type="RefSeq" id="WP_134640291.1">
    <property type="nucleotide sequence ID" value="NZ_SOHM01000013.1"/>
</dbReference>
<feature type="transmembrane region" description="Helical" evidence="2">
    <location>
        <begin position="380"/>
        <end position="397"/>
    </location>
</feature>
<proteinExistence type="predicted"/>
<gene>
    <name evidence="3" type="ORF">E3T61_07715</name>
</gene>
<organism evidence="3 4">
    <name type="scientific">Cryobacterium lactosi</name>
    <dbReference type="NCBI Taxonomy" id="1259202"/>
    <lineage>
        <taxon>Bacteria</taxon>
        <taxon>Bacillati</taxon>
        <taxon>Actinomycetota</taxon>
        <taxon>Actinomycetes</taxon>
        <taxon>Micrococcales</taxon>
        <taxon>Microbacteriaceae</taxon>
        <taxon>Cryobacterium</taxon>
    </lineage>
</organism>
<feature type="transmembrane region" description="Helical" evidence="2">
    <location>
        <begin position="323"/>
        <end position="346"/>
    </location>
</feature>
<reference evidence="3 4" key="1">
    <citation type="submission" date="2019-03" db="EMBL/GenBank/DDBJ databases">
        <title>Genomics of glacier-inhabiting Cryobacterium strains.</title>
        <authorList>
            <person name="Liu Q."/>
            <person name="Xin Y.-H."/>
        </authorList>
    </citation>
    <scope>NUCLEOTIDE SEQUENCE [LARGE SCALE GENOMIC DNA]</scope>
    <source>
        <strain evidence="3 4">Sr59</strain>
    </source>
</reference>
<evidence type="ECO:0000313" key="3">
    <source>
        <dbReference type="EMBL" id="TFD91854.1"/>
    </source>
</evidence>
<feature type="transmembrane region" description="Helical" evidence="2">
    <location>
        <begin position="353"/>
        <end position="374"/>
    </location>
</feature>
<feature type="transmembrane region" description="Helical" evidence="2">
    <location>
        <begin position="213"/>
        <end position="232"/>
    </location>
</feature>
<accession>A0A4R9BYB3</accession>
<evidence type="ECO:0000313" key="4">
    <source>
        <dbReference type="Proteomes" id="UP000298468"/>
    </source>
</evidence>
<keyword evidence="2" id="KW-0472">Membrane</keyword>
<evidence type="ECO:0000256" key="2">
    <source>
        <dbReference type="SAM" id="Phobius"/>
    </source>
</evidence>
<sequence length="445" mass="46860">MNAGTTAKTLRISSAVLISALIFFPSILGEIASVRLWAIGIGLVALAIETALSKRSIRARVLTVACAAVATATLLTVIELMAAHLGARAFAVNGEHLLVLLPLFAATGAQIMRSGMGRTYLTVGITAAALVALLALVEFAGDFSVLGREYMFLTSQREGPTRALVGSEHVLVLGATLAAFVPLTSMIRRAPLRLTAGAVILLGTWASGSRVPAAIATLVFLVQSVPVVKSFVVRNTRYLILLAAFAIAALAICAAFVWSPYIGGESGLDFSANYRFASYAVLPQVLLTLPLGYLLVGAPDGAWVVGSASRGQVDLGMSADSELLYAAFTLGWVGVLLYLIVLFGSLRTLQENFAVGAAASSVAVMGFSLALHGWDGMSNLWYLLIGACAYLLGRQHLARRARPPQHRHRHGTSIPGQGAVDTPRTGQPLNGVTLANPKRWSRGTK</sequence>
<dbReference type="EMBL" id="SOHM01000013">
    <property type="protein sequence ID" value="TFD91854.1"/>
    <property type="molecule type" value="Genomic_DNA"/>
</dbReference>
<feature type="compositionally biased region" description="Basic residues" evidence="1">
    <location>
        <begin position="401"/>
        <end position="411"/>
    </location>
</feature>
<dbReference type="AlphaFoldDB" id="A0A4R9BYB3"/>
<keyword evidence="2" id="KW-1133">Transmembrane helix</keyword>